<evidence type="ECO:0000313" key="3">
    <source>
        <dbReference type="Proteomes" id="UP000785679"/>
    </source>
</evidence>
<sequence length="198" mass="22719">MRIQRTNYKRMSQLINSRNDEQQRHSQLARNVREQKKKSSMFITQIGGARISIDQIMNSNLQSSSTQVQNLKQKHRRNLSEIGESNGELIQSIDSPQKQKPDYDTMRIQSYRGSAGSPLLQETPSLQRSGLDRAKKSLLIKLGSQNERLYRSIDEQRGNSSPIRGIAQNSKMLISKKESSILNIDQIIMSEREEQDSE</sequence>
<feature type="region of interest" description="Disordered" evidence="1">
    <location>
        <begin position="82"/>
        <end position="102"/>
    </location>
</feature>
<evidence type="ECO:0000313" key="2">
    <source>
        <dbReference type="EMBL" id="TNV86465.1"/>
    </source>
</evidence>
<comment type="caution">
    <text evidence="2">The sequence shown here is derived from an EMBL/GenBank/DDBJ whole genome shotgun (WGS) entry which is preliminary data.</text>
</comment>
<reference evidence="2" key="1">
    <citation type="submission" date="2019-06" db="EMBL/GenBank/DDBJ databases">
        <authorList>
            <person name="Zheng W."/>
        </authorList>
    </citation>
    <scope>NUCLEOTIDE SEQUENCE</scope>
    <source>
        <strain evidence="2">QDHG01</strain>
    </source>
</reference>
<dbReference type="Proteomes" id="UP000785679">
    <property type="component" value="Unassembled WGS sequence"/>
</dbReference>
<protein>
    <submittedName>
        <fullName evidence="2">Uncharacterized protein</fullName>
    </submittedName>
</protein>
<dbReference type="EMBL" id="RRYP01001059">
    <property type="protein sequence ID" value="TNV86465.1"/>
    <property type="molecule type" value="Genomic_DNA"/>
</dbReference>
<evidence type="ECO:0000256" key="1">
    <source>
        <dbReference type="SAM" id="MobiDB-lite"/>
    </source>
</evidence>
<proteinExistence type="predicted"/>
<organism evidence="2 3">
    <name type="scientific">Halteria grandinella</name>
    <dbReference type="NCBI Taxonomy" id="5974"/>
    <lineage>
        <taxon>Eukaryota</taxon>
        <taxon>Sar</taxon>
        <taxon>Alveolata</taxon>
        <taxon>Ciliophora</taxon>
        <taxon>Intramacronucleata</taxon>
        <taxon>Spirotrichea</taxon>
        <taxon>Stichotrichia</taxon>
        <taxon>Sporadotrichida</taxon>
        <taxon>Halteriidae</taxon>
        <taxon>Halteria</taxon>
    </lineage>
</organism>
<dbReference type="AlphaFoldDB" id="A0A8J8T9C5"/>
<name>A0A8J8T9C5_HALGN</name>
<accession>A0A8J8T9C5</accession>
<keyword evidence="3" id="KW-1185">Reference proteome</keyword>
<gene>
    <name evidence="2" type="ORF">FGO68_gene14965</name>
</gene>